<dbReference type="PANTHER" id="PTHR44013">
    <property type="entry name" value="ZINC-TYPE ALCOHOL DEHYDROGENASE-LIKE PROTEIN C16A3.02C"/>
    <property type="match status" value="1"/>
</dbReference>
<feature type="compositionally biased region" description="Basic residues" evidence="2">
    <location>
        <begin position="109"/>
        <end position="120"/>
    </location>
</feature>
<keyword evidence="1" id="KW-0175">Coiled coil</keyword>
<evidence type="ECO:0000256" key="2">
    <source>
        <dbReference type="SAM" id="MobiDB-lite"/>
    </source>
</evidence>
<dbReference type="SMART" id="SM00829">
    <property type="entry name" value="PKS_ER"/>
    <property type="match status" value="1"/>
</dbReference>
<dbReference type="GeneID" id="22572789"/>
<dbReference type="InterPro" id="IPR020843">
    <property type="entry name" value="ER"/>
</dbReference>
<dbReference type="eggNOG" id="KOG1198">
    <property type="taxonomic scope" value="Eukaryota"/>
</dbReference>
<name>A0A088RJG6_LEIPA</name>
<dbReference type="Pfam" id="PF08240">
    <property type="entry name" value="ADH_N"/>
    <property type="match status" value="1"/>
</dbReference>
<feature type="region of interest" description="Disordered" evidence="2">
    <location>
        <begin position="101"/>
        <end position="120"/>
    </location>
</feature>
<dbReference type="Pfam" id="PF00107">
    <property type="entry name" value="ADH_zinc_N"/>
    <property type="match status" value="1"/>
</dbReference>
<evidence type="ECO:0000313" key="5">
    <source>
        <dbReference type="Proteomes" id="UP000063063"/>
    </source>
</evidence>
<evidence type="ECO:0000256" key="1">
    <source>
        <dbReference type="SAM" id="Coils"/>
    </source>
</evidence>
<dbReference type="SUPFAM" id="SSF50129">
    <property type="entry name" value="GroES-like"/>
    <property type="match status" value="1"/>
</dbReference>
<dbReference type="PANTHER" id="PTHR44013:SF1">
    <property type="entry name" value="ZINC-TYPE ALCOHOL DEHYDROGENASE-LIKE PROTEIN C16A3.02C"/>
    <property type="match status" value="1"/>
</dbReference>
<dbReference type="InterPro" id="IPR011032">
    <property type="entry name" value="GroES-like_sf"/>
</dbReference>
<gene>
    <name evidence="4" type="ORF">LPMP_100530</name>
</gene>
<dbReference type="Gene3D" id="3.40.50.720">
    <property type="entry name" value="NAD(P)-binding Rossmann-like Domain"/>
    <property type="match status" value="1"/>
</dbReference>
<dbReference type="RefSeq" id="XP_010696775.1">
    <property type="nucleotide sequence ID" value="XM_010698473.1"/>
</dbReference>
<dbReference type="InterPro" id="IPR013149">
    <property type="entry name" value="ADH-like_C"/>
</dbReference>
<accession>A0A088RJG6</accession>
<dbReference type="KEGG" id="lpan:LPMP_100530"/>
<proteinExistence type="predicted"/>
<dbReference type="OrthoDB" id="3233595at2759"/>
<keyword evidence="5" id="KW-1185">Reference proteome</keyword>
<dbReference type="SUPFAM" id="SSF51735">
    <property type="entry name" value="NAD(P)-binding Rossmann-fold domains"/>
    <property type="match status" value="1"/>
</dbReference>
<dbReference type="GO" id="GO:0016491">
    <property type="term" value="F:oxidoreductase activity"/>
    <property type="evidence" value="ECO:0007669"/>
    <property type="project" value="InterPro"/>
</dbReference>
<dbReference type="VEuPathDB" id="TriTrypDB:LPAL13_100011500"/>
<dbReference type="InterPro" id="IPR052733">
    <property type="entry name" value="Chloroplast_QOR"/>
</dbReference>
<dbReference type="AlphaFoldDB" id="A0A088RJG6"/>
<dbReference type="EMBL" id="CP009379">
    <property type="protein sequence ID" value="AIN96122.1"/>
    <property type="molecule type" value="Genomic_DNA"/>
</dbReference>
<evidence type="ECO:0000313" key="4">
    <source>
        <dbReference type="EMBL" id="AIN96122.1"/>
    </source>
</evidence>
<protein>
    <submittedName>
        <fullName evidence="4">Zinc-binding dehydrogenase-like protein</fullName>
    </submittedName>
</protein>
<dbReference type="VEuPathDB" id="TriTrypDB:LPMP_100530"/>
<dbReference type="InterPro" id="IPR013154">
    <property type="entry name" value="ADH-like_N"/>
</dbReference>
<dbReference type="InterPro" id="IPR036291">
    <property type="entry name" value="NAD(P)-bd_dom_sf"/>
</dbReference>
<reference evidence="4 5" key="1">
    <citation type="journal article" date="2015" name="Sci. Rep.">
        <title>The genome of Leishmania panamensis: insights into genomics of the L. (Viannia) subgenus.</title>
        <authorList>
            <person name="Llanes A."/>
            <person name="Restrepo C.M."/>
            <person name="Vecchio G.D."/>
            <person name="Anguizola F.J."/>
            <person name="Lleonart R."/>
        </authorList>
    </citation>
    <scope>NUCLEOTIDE SEQUENCE [LARGE SCALE GENOMIC DNA]</scope>
    <source>
        <strain evidence="4 5">MHOM/PA/94/PSC-1</strain>
    </source>
</reference>
<feature type="coiled-coil region" evidence="1">
    <location>
        <begin position="432"/>
        <end position="459"/>
    </location>
</feature>
<dbReference type="FunFam" id="3.40.50.720:FF:001131">
    <property type="entry name" value="Zinc-binding dehydrogenase-like protein"/>
    <property type="match status" value="1"/>
</dbReference>
<evidence type="ECO:0000259" key="3">
    <source>
        <dbReference type="SMART" id="SM00829"/>
    </source>
</evidence>
<feature type="domain" description="Enoyl reductase (ER)" evidence="3">
    <location>
        <begin position="59"/>
        <end position="425"/>
    </location>
</feature>
<dbReference type="Gene3D" id="3.90.180.10">
    <property type="entry name" value="Medium-chain alcohol dehydrogenases, catalytic domain"/>
    <property type="match status" value="1"/>
</dbReference>
<sequence length="479" mass="51362">MGSKNSANKSAVPVPPPFYVLPDVPVPSLKPSSLDFAETTGKPILCAGWIAPKGDPSWSRRNVVYSSDIEIPVPQSRQVRVKVYAAGVNPTDVHRTAVLPRSPEVGSRGKGRHTTRHPRPPFKFPYVVGIEGAGVVESVGWAAGSNGEEDDSAGALASAGASDIHVGDRVAFLADFTQGSGGTFCQYAVVDSDILWKLPEVVCSPPFPSTGGLMPGRLIDFVEAASLPAAAATAYIALFDKLRIETQRSIFISGASGGVGSVAVQLAHYFGLYVIASCSTPNVRYVQNLGADYVVDYTRTDVVKDILMYTDSYGVDYLLECADASMAEAHSETVRLGGSLCVLTGLFTPSSDMVFRRQLSVHYVFLGLQHQDPLARMQLKPLGELVMQLYIQGAFSVNVEQVPFVQATDALEVVASGHGRGKIVLTNFHVNEDQEERQRRRHAQLYEKAQRQHQQIEMQKAAGAAAVAVASGAASRGAE</sequence>
<dbReference type="Proteomes" id="UP000063063">
    <property type="component" value="Chromosome 10"/>
</dbReference>
<organism evidence="4 5">
    <name type="scientific">Leishmania panamensis</name>
    <dbReference type="NCBI Taxonomy" id="5679"/>
    <lineage>
        <taxon>Eukaryota</taxon>
        <taxon>Discoba</taxon>
        <taxon>Euglenozoa</taxon>
        <taxon>Kinetoplastea</taxon>
        <taxon>Metakinetoplastina</taxon>
        <taxon>Trypanosomatida</taxon>
        <taxon>Trypanosomatidae</taxon>
        <taxon>Leishmaniinae</taxon>
        <taxon>Leishmania</taxon>
        <taxon>Leishmania guyanensis species complex</taxon>
    </lineage>
</organism>